<dbReference type="CDD" id="cd00067">
    <property type="entry name" value="GAL4"/>
    <property type="match status" value="1"/>
</dbReference>
<dbReference type="Gene3D" id="4.10.240.10">
    <property type="entry name" value="Zn(2)-C6 fungal-type DNA-binding domain"/>
    <property type="match status" value="1"/>
</dbReference>
<keyword evidence="1" id="KW-0539">Nucleus</keyword>
<accession>A0A9N8RME0</accession>
<dbReference type="GO" id="GO:0008270">
    <property type="term" value="F:zinc ion binding"/>
    <property type="evidence" value="ECO:0007669"/>
    <property type="project" value="InterPro"/>
</dbReference>
<dbReference type="AlphaFoldDB" id="A0A9N8RME0"/>
<reference evidence="3" key="1">
    <citation type="submission" date="2021-03" db="EMBL/GenBank/DDBJ databases">
        <authorList>
            <person name="Alouane T."/>
            <person name="Langin T."/>
            <person name="Bonhomme L."/>
        </authorList>
    </citation>
    <scope>NUCLEOTIDE SEQUENCE</scope>
    <source>
        <strain evidence="3">MDC_Fg202</strain>
    </source>
</reference>
<evidence type="ECO:0000313" key="4">
    <source>
        <dbReference type="Proteomes" id="UP000746612"/>
    </source>
</evidence>
<feature type="non-terminal residue" evidence="3">
    <location>
        <position position="476"/>
    </location>
</feature>
<evidence type="ECO:0000256" key="2">
    <source>
        <dbReference type="SAM" id="MobiDB-lite"/>
    </source>
</evidence>
<dbReference type="EMBL" id="CAJPIJ010000183">
    <property type="protein sequence ID" value="CAG2004504.1"/>
    <property type="molecule type" value="Genomic_DNA"/>
</dbReference>
<comment type="caution">
    <text evidence="3">The sequence shown here is derived from an EMBL/GenBank/DDBJ whole genome shotgun (WGS) entry which is preliminary data.</text>
</comment>
<feature type="region of interest" description="Disordered" evidence="2">
    <location>
        <begin position="185"/>
        <end position="236"/>
    </location>
</feature>
<dbReference type="GO" id="GO:0000981">
    <property type="term" value="F:DNA-binding transcription factor activity, RNA polymerase II-specific"/>
    <property type="evidence" value="ECO:0007669"/>
    <property type="project" value="InterPro"/>
</dbReference>
<feature type="compositionally biased region" description="Low complexity" evidence="2">
    <location>
        <begin position="205"/>
        <end position="215"/>
    </location>
</feature>
<gene>
    <name evidence="3" type="ORF">MDCFG202_LOCUS496156</name>
</gene>
<feature type="compositionally biased region" description="Polar residues" evidence="2">
    <location>
        <begin position="195"/>
        <end position="204"/>
    </location>
</feature>
<evidence type="ECO:0000313" key="3">
    <source>
        <dbReference type="EMBL" id="CAG2004504.1"/>
    </source>
</evidence>
<protein>
    <recommendedName>
        <fullName evidence="5">Zn(2)-C6 fungal-type domain-containing protein</fullName>
    </recommendedName>
</protein>
<evidence type="ECO:0008006" key="5">
    <source>
        <dbReference type="Google" id="ProtNLM"/>
    </source>
</evidence>
<dbReference type="InterPro" id="IPR001138">
    <property type="entry name" value="Zn2Cys6_DnaBD"/>
</dbReference>
<name>A0A9N8RME0_GIBZA</name>
<evidence type="ECO:0000256" key="1">
    <source>
        <dbReference type="ARBA" id="ARBA00023242"/>
    </source>
</evidence>
<sequence>YLGKAIISINIDNITSMAVAISPSDCSNPYPFGVANSWETLSSGSLSMVGVMSYHYPPLHSDDNEMGMPPPPSFIPSYTIPSQQLSSLPTVDQQAPPLLSQQHGMDMKGVHSAPNGISLLATEADEQQQQSGSLGEKKRNKLGYHRHCRRRKIRCIASPNDTQGRCINCIRLKKECSFFPVDQASVDDSRGRQGSRASTGAKGNSTTSSPATSTSKPVEQPKKAKTSFIPPAKRPVPITVPTAGDATGTVGFQPQTIATVPSPISKTPVETPNQASASWMITAPDQSPSTSSEISAPWQTYASGSPMSAQFSPFTSVAQSPSGWPPGTSESIPQGNVDTAWGHFAPPTRSMSYGGEPLNNNHPSQYSLMAPDRQFERRPSALSDAYTTSMNGVIPGFDGSNVSTPIHFPSGAVPPTNYAPWDQTNAYTDYTYMKGNEAYGHDWSQANRGQDQGLQLANDGQQVMNNAPPMNLYQSQ</sequence>
<dbReference type="InterPro" id="IPR036864">
    <property type="entry name" value="Zn2-C6_fun-type_DNA-bd_sf"/>
</dbReference>
<dbReference type="SUPFAM" id="SSF57701">
    <property type="entry name" value="Zn2/Cys6 DNA-binding domain"/>
    <property type="match status" value="1"/>
</dbReference>
<organism evidence="3 4">
    <name type="scientific">Gibberella zeae</name>
    <name type="common">Wheat head blight fungus</name>
    <name type="synonym">Fusarium graminearum</name>
    <dbReference type="NCBI Taxonomy" id="5518"/>
    <lineage>
        <taxon>Eukaryota</taxon>
        <taxon>Fungi</taxon>
        <taxon>Dikarya</taxon>
        <taxon>Ascomycota</taxon>
        <taxon>Pezizomycotina</taxon>
        <taxon>Sordariomycetes</taxon>
        <taxon>Hypocreomycetidae</taxon>
        <taxon>Hypocreales</taxon>
        <taxon>Nectriaceae</taxon>
        <taxon>Fusarium</taxon>
    </lineage>
</organism>
<proteinExistence type="predicted"/>
<dbReference type="Proteomes" id="UP000746612">
    <property type="component" value="Unassembled WGS sequence"/>
</dbReference>